<sequence>MKRQQTLGKIKKIFLVPSARLFWCGRPAGPSFLAWPRNEAKEGHPTKHECPFAADNRVGGGRDWLAASLPCGNPAPLVPRYGVFQGDFKALCRERGYCVFLLFATKTRRLSAHGLQPADFSASLAGSRPTYSAWHWGYLFLLIW</sequence>
<evidence type="ECO:0000313" key="1">
    <source>
        <dbReference type="EMBL" id="QBC44615.1"/>
    </source>
</evidence>
<organism evidence="1 2">
    <name type="scientific">Iodobacter fluviatilis</name>
    <dbReference type="NCBI Taxonomy" id="537"/>
    <lineage>
        <taxon>Bacteria</taxon>
        <taxon>Pseudomonadati</taxon>
        <taxon>Pseudomonadota</taxon>
        <taxon>Betaproteobacteria</taxon>
        <taxon>Neisseriales</taxon>
        <taxon>Chitinibacteraceae</taxon>
        <taxon>Iodobacter</taxon>
    </lineage>
</organism>
<evidence type="ECO:0000313" key="2">
    <source>
        <dbReference type="Proteomes" id="UP000515917"/>
    </source>
</evidence>
<gene>
    <name evidence="1" type="ORF">C1H71_14495</name>
</gene>
<name>A0A7G3GD59_9NEIS</name>
<dbReference type="KEGG" id="ifl:C1H71_14495"/>
<dbReference type="EMBL" id="CP025781">
    <property type="protein sequence ID" value="QBC44615.1"/>
    <property type="molecule type" value="Genomic_DNA"/>
</dbReference>
<protein>
    <submittedName>
        <fullName evidence="1">Uncharacterized protein</fullName>
    </submittedName>
</protein>
<keyword evidence="2" id="KW-1185">Reference proteome</keyword>
<proteinExistence type="predicted"/>
<accession>A0A7G3GD59</accession>
<dbReference type="AlphaFoldDB" id="A0A7G3GD59"/>
<dbReference type="Proteomes" id="UP000515917">
    <property type="component" value="Chromosome"/>
</dbReference>
<reference evidence="1 2" key="1">
    <citation type="submission" date="2018-01" db="EMBL/GenBank/DDBJ databases">
        <title>Genome sequence of Iodobacter sp. strain PCH194 isolated from Indian Trans-Himalaya.</title>
        <authorList>
            <person name="Kumar V."/>
            <person name="Thakur V."/>
            <person name="Kumar S."/>
            <person name="Singh D."/>
        </authorList>
    </citation>
    <scope>NUCLEOTIDE SEQUENCE [LARGE SCALE GENOMIC DNA]</scope>
    <source>
        <strain evidence="1 2">PCH194</strain>
    </source>
</reference>